<dbReference type="AlphaFoldDB" id="A0A1A7ZAQ6"/>
<dbReference type="Gene3D" id="3.10.10.10">
    <property type="entry name" value="HIV Type 1 Reverse Transcriptase, subunit A, domain 1"/>
    <property type="match status" value="1"/>
</dbReference>
<reference evidence="2" key="2">
    <citation type="submission" date="2016-06" db="EMBL/GenBank/DDBJ databases">
        <title>The genome of a short-lived fish provides insights into sex chromosome evolution and the genetic control of aging.</title>
        <authorList>
            <person name="Reichwald K."/>
            <person name="Felder M."/>
            <person name="Petzold A."/>
            <person name="Koch P."/>
            <person name="Groth M."/>
            <person name="Platzer M."/>
        </authorList>
    </citation>
    <scope>NUCLEOTIDE SEQUENCE</scope>
    <source>
        <tissue evidence="2">Brain</tissue>
    </source>
</reference>
<proteinExistence type="predicted"/>
<evidence type="ECO:0000259" key="1">
    <source>
        <dbReference type="Pfam" id="PF03732"/>
    </source>
</evidence>
<name>A0A1A7ZAQ6_NOTFU</name>
<dbReference type="PANTHER" id="PTHR15503">
    <property type="entry name" value="LDOC1 RELATED"/>
    <property type="match status" value="1"/>
</dbReference>
<dbReference type="Pfam" id="PF03732">
    <property type="entry name" value="Retrotrans_gag"/>
    <property type="match status" value="1"/>
</dbReference>
<feature type="non-terminal residue" evidence="2">
    <location>
        <position position="221"/>
    </location>
</feature>
<dbReference type="InterPro" id="IPR005162">
    <property type="entry name" value="Retrotrans_gag_dom"/>
</dbReference>
<protein>
    <recommendedName>
        <fullName evidence="1">Retrotransposon gag domain-containing protein</fullName>
    </recommendedName>
</protein>
<dbReference type="EMBL" id="HADY01000710">
    <property type="protein sequence ID" value="SBP39195.1"/>
    <property type="molecule type" value="Transcribed_RNA"/>
</dbReference>
<dbReference type="PANTHER" id="PTHR15503:SF36">
    <property type="entry name" value="RETROTRANSPOSON GAG-LIKE PROTEIN 5"/>
    <property type="match status" value="1"/>
</dbReference>
<dbReference type="InterPro" id="IPR043502">
    <property type="entry name" value="DNA/RNA_pol_sf"/>
</dbReference>
<dbReference type="SUPFAM" id="SSF56672">
    <property type="entry name" value="DNA/RNA polymerases"/>
    <property type="match status" value="1"/>
</dbReference>
<evidence type="ECO:0000313" key="2">
    <source>
        <dbReference type="EMBL" id="SBP39195.1"/>
    </source>
</evidence>
<sequence length="221" mass="25050">MFSEFISEFNLTFDKSEPASEIAKRLWSLRQGRQHVSDFAIEFRTLASASTLDEESLKGAFSQALNERLQDQLAYCQEPETLEALIALCNRIERRLNDWHRARTRPILKAPALPPPDLTGVPEEYHDLQQVFSKDKACSLPPHRSFDCAIDLFPGAPLPSSRLYIISKPERQCMEKYISESLAAGIIRPSTSPLGAGFFFVSKKDGTLRPCIDYRELNKIT</sequence>
<accession>A0A1A7ZAQ6</accession>
<reference evidence="2" key="1">
    <citation type="submission" date="2016-05" db="EMBL/GenBank/DDBJ databases">
        <authorList>
            <person name="Lavstsen T."/>
            <person name="Jespersen J.S."/>
        </authorList>
    </citation>
    <scope>NUCLEOTIDE SEQUENCE</scope>
    <source>
        <tissue evidence="2">Brain</tissue>
    </source>
</reference>
<gene>
    <name evidence="2" type="primary">CU459095.1</name>
</gene>
<feature type="domain" description="Retrotransposon gag" evidence="1">
    <location>
        <begin position="2"/>
        <end position="67"/>
    </location>
</feature>
<organism evidence="2">
    <name type="scientific">Nothobranchius furzeri</name>
    <name type="common">Turquoise killifish</name>
    <dbReference type="NCBI Taxonomy" id="105023"/>
    <lineage>
        <taxon>Eukaryota</taxon>
        <taxon>Metazoa</taxon>
        <taxon>Chordata</taxon>
        <taxon>Craniata</taxon>
        <taxon>Vertebrata</taxon>
        <taxon>Euteleostomi</taxon>
        <taxon>Actinopterygii</taxon>
        <taxon>Neopterygii</taxon>
        <taxon>Teleostei</taxon>
        <taxon>Neoteleostei</taxon>
        <taxon>Acanthomorphata</taxon>
        <taxon>Ovalentaria</taxon>
        <taxon>Atherinomorphae</taxon>
        <taxon>Cyprinodontiformes</taxon>
        <taxon>Nothobranchiidae</taxon>
        <taxon>Nothobranchius</taxon>
    </lineage>
</organism>
<dbReference type="InterPro" id="IPR032567">
    <property type="entry name" value="RTL1-rel"/>
</dbReference>